<comment type="similarity">
    <text evidence="4 7">Belongs to the glucosamine/galactosamine-6-phosphate isomerase family. 6-phosphogluconolactonase subfamily.</text>
</comment>
<proteinExistence type="inferred from homology"/>
<dbReference type="InterPro" id="IPR005900">
    <property type="entry name" value="6-phosphogluconolactonase_DevB"/>
</dbReference>
<dbReference type="NCBIfam" id="TIGR01198">
    <property type="entry name" value="pgl"/>
    <property type="match status" value="1"/>
</dbReference>
<dbReference type="AlphaFoldDB" id="A0A3M9NNA3"/>
<evidence type="ECO:0000256" key="6">
    <source>
        <dbReference type="ARBA" id="ARBA00020337"/>
    </source>
</evidence>
<gene>
    <name evidence="7 9" type="primary">pgl</name>
    <name evidence="9" type="ORF">EFY79_03865</name>
</gene>
<evidence type="ECO:0000313" key="10">
    <source>
        <dbReference type="Proteomes" id="UP000267223"/>
    </source>
</evidence>
<comment type="function">
    <text evidence="2 7">Hydrolysis of 6-phosphogluconolactone to 6-phosphogluconate.</text>
</comment>
<dbReference type="PANTHER" id="PTHR11054">
    <property type="entry name" value="6-PHOSPHOGLUCONOLACTONASE"/>
    <property type="match status" value="1"/>
</dbReference>
<evidence type="ECO:0000256" key="2">
    <source>
        <dbReference type="ARBA" id="ARBA00002681"/>
    </source>
</evidence>
<dbReference type="GO" id="GO:0005975">
    <property type="term" value="P:carbohydrate metabolic process"/>
    <property type="evidence" value="ECO:0007669"/>
    <property type="project" value="UniProtKB-UniRule"/>
</dbReference>
<evidence type="ECO:0000313" key="9">
    <source>
        <dbReference type="EMBL" id="RNI38807.1"/>
    </source>
</evidence>
<comment type="caution">
    <text evidence="9">The sequence shown here is derived from an EMBL/GenBank/DDBJ whole genome shotgun (WGS) entry which is preliminary data.</text>
</comment>
<accession>A0A3M9NNA3</accession>
<protein>
    <recommendedName>
        <fullName evidence="6 7">6-phosphogluconolactonase</fullName>
        <shortName evidence="7">6PGL</shortName>
        <ecNumber evidence="5 7">3.1.1.31</ecNumber>
    </recommendedName>
</protein>
<comment type="catalytic activity">
    <reaction evidence="1 7">
        <text>6-phospho-D-glucono-1,5-lactone + H2O = 6-phospho-D-gluconate + H(+)</text>
        <dbReference type="Rhea" id="RHEA:12556"/>
        <dbReference type="ChEBI" id="CHEBI:15377"/>
        <dbReference type="ChEBI" id="CHEBI:15378"/>
        <dbReference type="ChEBI" id="CHEBI:57955"/>
        <dbReference type="ChEBI" id="CHEBI:58759"/>
        <dbReference type="EC" id="3.1.1.31"/>
    </reaction>
</comment>
<dbReference type="InterPro" id="IPR037171">
    <property type="entry name" value="NagB/RpiA_transferase-like"/>
</dbReference>
<dbReference type="OrthoDB" id="9810967at2"/>
<keyword evidence="7 9" id="KW-0378">Hydrolase</keyword>
<dbReference type="SUPFAM" id="SSF100950">
    <property type="entry name" value="NagB/RpiA/CoA transferase-like"/>
    <property type="match status" value="1"/>
</dbReference>
<dbReference type="GO" id="GO:0006098">
    <property type="term" value="P:pentose-phosphate shunt"/>
    <property type="evidence" value="ECO:0007669"/>
    <property type="project" value="UniProtKB-UniPathway"/>
</dbReference>
<dbReference type="Proteomes" id="UP000267223">
    <property type="component" value="Unassembled WGS sequence"/>
</dbReference>
<dbReference type="PANTHER" id="PTHR11054:SF0">
    <property type="entry name" value="6-PHOSPHOGLUCONOLACTONASE"/>
    <property type="match status" value="1"/>
</dbReference>
<evidence type="ECO:0000256" key="3">
    <source>
        <dbReference type="ARBA" id="ARBA00004961"/>
    </source>
</evidence>
<dbReference type="EMBL" id="RJJR01000002">
    <property type="protein sequence ID" value="RNI38807.1"/>
    <property type="molecule type" value="Genomic_DNA"/>
</dbReference>
<sequence>MKLHVFDNPEILSENLAEWICSLVEKTLKQQQSFSLVLSGGSTPKILYEKLASEKYKGRIEWERVRIFWGDERVVPFTDNRNNARMAFDTLLNKVNVPASQVHIMRTDIEPNFSVAEYRKMLHAYFDSTHHSFDLVLLGMGDDGHTLSLFPGSPIIDDNYHWVNSVFNEQQEMYRITLMPALVNKAKKIVFMVDGEKKAQVLEKVLEGPHQPEKLPAQLIQPASGELHWFLDKAAAKSLQNTGK</sequence>
<keyword evidence="10" id="KW-1185">Reference proteome</keyword>
<dbReference type="EC" id="3.1.1.31" evidence="5 7"/>
<evidence type="ECO:0000256" key="5">
    <source>
        <dbReference type="ARBA" id="ARBA00013198"/>
    </source>
</evidence>
<feature type="domain" description="Glucosamine/galactosamine-6-phosphate isomerase" evidence="8">
    <location>
        <begin position="8"/>
        <end position="229"/>
    </location>
</feature>
<dbReference type="InterPro" id="IPR039104">
    <property type="entry name" value="6PGL"/>
</dbReference>
<dbReference type="RefSeq" id="WP_123119370.1">
    <property type="nucleotide sequence ID" value="NZ_RJJR01000002.1"/>
</dbReference>
<organism evidence="9 10">
    <name type="scientific">Hanamia caeni</name>
    <dbReference type="NCBI Taxonomy" id="2294116"/>
    <lineage>
        <taxon>Bacteria</taxon>
        <taxon>Pseudomonadati</taxon>
        <taxon>Bacteroidota</taxon>
        <taxon>Chitinophagia</taxon>
        <taxon>Chitinophagales</taxon>
        <taxon>Chitinophagaceae</taxon>
        <taxon>Hanamia</taxon>
    </lineage>
</organism>
<reference evidence="9 10" key="1">
    <citation type="submission" date="2018-11" db="EMBL/GenBank/DDBJ databases">
        <title>Draft genome sequence of Ferruginibacter sp. BO-59.</title>
        <authorList>
            <person name="Im W.T."/>
        </authorList>
    </citation>
    <scope>NUCLEOTIDE SEQUENCE [LARGE SCALE GENOMIC DNA]</scope>
    <source>
        <strain evidence="9 10">BO-59</strain>
    </source>
</reference>
<evidence type="ECO:0000259" key="8">
    <source>
        <dbReference type="Pfam" id="PF01182"/>
    </source>
</evidence>
<dbReference type="Pfam" id="PF01182">
    <property type="entry name" value="Glucosamine_iso"/>
    <property type="match status" value="1"/>
</dbReference>
<comment type="pathway">
    <text evidence="3 7">Carbohydrate degradation; pentose phosphate pathway; D-ribulose 5-phosphate from D-glucose 6-phosphate (oxidative stage): step 2/3.</text>
</comment>
<name>A0A3M9NNA3_9BACT</name>
<dbReference type="UniPathway" id="UPA00115">
    <property type="reaction ID" value="UER00409"/>
</dbReference>
<evidence type="ECO:0000256" key="4">
    <source>
        <dbReference type="ARBA" id="ARBA00010662"/>
    </source>
</evidence>
<dbReference type="InterPro" id="IPR006148">
    <property type="entry name" value="Glc/Gal-6P_isomerase"/>
</dbReference>
<evidence type="ECO:0000256" key="1">
    <source>
        <dbReference type="ARBA" id="ARBA00000832"/>
    </source>
</evidence>
<evidence type="ECO:0000256" key="7">
    <source>
        <dbReference type="RuleBase" id="RU365095"/>
    </source>
</evidence>
<dbReference type="GO" id="GO:0017057">
    <property type="term" value="F:6-phosphogluconolactonase activity"/>
    <property type="evidence" value="ECO:0007669"/>
    <property type="project" value="UniProtKB-UniRule"/>
</dbReference>
<dbReference type="Gene3D" id="3.40.50.1360">
    <property type="match status" value="1"/>
</dbReference>
<dbReference type="CDD" id="cd01400">
    <property type="entry name" value="6PGL"/>
    <property type="match status" value="1"/>
</dbReference>